<dbReference type="InterPro" id="IPR015424">
    <property type="entry name" value="PyrdxlP-dep_Trfase"/>
</dbReference>
<dbReference type="InterPro" id="IPR006235">
    <property type="entry name" value="OAc-hSer/O-AcSer_sulfhydrylase"/>
</dbReference>
<evidence type="ECO:0000256" key="5">
    <source>
        <dbReference type="PIRSR" id="PIRSR001434-2"/>
    </source>
</evidence>
<dbReference type="Pfam" id="PF01053">
    <property type="entry name" value="Cys_Met_Meta_PP"/>
    <property type="match status" value="1"/>
</dbReference>
<dbReference type="OrthoDB" id="3512640at2759"/>
<keyword evidence="4 5" id="KW-0663">Pyridoxal phosphate</keyword>
<dbReference type="GO" id="GO:0003961">
    <property type="term" value="F:O-acetylhomoserine aminocarboxypropyltransferase activity"/>
    <property type="evidence" value="ECO:0007669"/>
    <property type="project" value="TreeGrafter"/>
</dbReference>
<dbReference type="GO" id="GO:0019346">
    <property type="term" value="P:transsulfuration"/>
    <property type="evidence" value="ECO:0007669"/>
    <property type="project" value="InterPro"/>
</dbReference>
<evidence type="ECO:0000256" key="4">
    <source>
        <dbReference type="ARBA" id="ARBA00022898"/>
    </source>
</evidence>
<gene>
    <name evidence="7" type="ORF">TRICI_004123</name>
</gene>
<evidence type="ECO:0000313" key="8">
    <source>
        <dbReference type="Proteomes" id="UP000761534"/>
    </source>
</evidence>
<dbReference type="PIRSF" id="PIRSF001434">
    <property type="entry name" value="CGS"/>
    <property type="match status" value="1"/>
</dbReference>
<comment type="caution">
    <text evidence="7">The sequence shown here is derived from an EMBL/GenBank/DDBJ whole genome shotgun (WGS) entry which is preliminary data.</text>
</comment>
<dbReference type="Proteomes" id="UP000761534">
    <property type="component" value="Unassembled WGS sequence"/>
</dbReference>
<dbReference type="InterPro" id="IPR015422">
    <property type="entry name" value="PyrdxlP-dep_Trfase_small"/>
</dbReference>
<dbReference type="Gene3D" id="3.40.640.10">
    <property type="entry name" value="Type I PLP-dependent aspartate aminotransferase-like (Major domain)"/>
    <property type="match status" value="1"/>
</dbReference>
<protein>
    <recommendedName>
        <fullName evidence="9">Aminotransferase class I/classII domain-containing protein</fullName>
    </recommendedName>
</protein>
<dbReference type="GO" id="GO:0071269">
    <property type="term" value="P:L-homocysteine biosynthetic process"/>
    <property type="evidence" value="ECO:0007669"/>
    <property type="project" value="TreeGrafter"/>
</dbReference>
<dbReference type="PANTHER" id="PTHR43797">
    <property type="entry name" value="HOMOCYSTEINE/CYSTEINE SYNTHASE"/>
    <property type="match status" value="1"/>
</dbReference>
<name>A0A642V304_9ASCO</name>
<dbReference type="VEuPathDB" id="FungiDB:TRICI_004123"/>
<evidence type="ECO:0000313" key="7">
    <source>
        <dbReference type="EMBL" id="KAA8910325.1"/>
    </source>
</evidence>
<proteinExistence type="inferred from homology"/>
<evidence type="ECO:0008006" key="9">
    <source>
        <dbReference type="Google" id="ProtNLM"/>
    </source>
</evidence>
<organism evidence="7 8">
    <name type="scientific">Trichomonascus ciferrii</name>
    <dbReference type="NCBI Taxonomy" id="44093"/>
    <lineage>
        <taxon>Eukaryota</taxon>
        <taxon>Fungi</taxon>
        <taxon>Dikarya</taxon>
        <taxon>Ascomycota</taxon>
        <taxon>Saccharomycotina</taxon>
        <taxon>Dipodascomycetes</taxon>
        <taxon>Dipodascales</taxon>
        <taxon>Trichomonascaceae</taxon>
        <taxon>Trichomonascus</taxon>
        <taxon>Trichomonascus ciferrii complex</taxon>
    </lineage>
</organism>
<dbReference type="GO" id="GO:0004124">
    <property type="term" value="F:cysteine synthase activity"/>
    <property type="evidence" value="ECO:0007669"/>
    <property type="project" value="TreeGrafter"/>
</dbReference>
<dbReference type="GO" id="GO:0030170">
    <property type="term" value="F:pyridoxal phosphate binding"/>
    <property type="evidence" value="ECO:0007669"/>
    <property type="project" value="InterPro"/>
</dbReference>
<evidence type="ECO:0000256" key="3">
    <source>
        <dbReference type="ARBA" id="ARBA00022679"/>
    </source>
</evidence>
<dbReference type="InterPro" id="IPR015421">
    <property type="entry name" value="PyrdxlP-dep_Trfase_major"/>
</dbReference>
<evidence type="ECO:0000256" key="6">
    <source>
        <dbReference type="RuleBase" id="RU362118"/>
    </source>
</evidence>
<keyword evidence="3" id="KW-0808">Transferase</keyword>
<keyword evidence="8" id="KW-1185">Reference proteome</keyword>
<dbReference type="PANTHER" id="PTHR43797:SF2">
    <property type="entry name" value="HOMOCYSTEINE_CYSTEINE SYNTHASE"/>
    <property type="match status" value="1"/>
</dbReference>
<dbReference type="AlphaFoldDB" id="A0A642V304"/>
<dbReference type="InterPro" id="IPR000277">
    <property type="entry name" value="Cys/Met-Metab_PyrdxlP-dep_enz"/>
</dbReference>
<dbReference type="EMBL" id="SWFS01000317">
    <property type="protein sequence ID" value="KAA8910325.1"/>
    <property type="molecule type" value="Genomic_DNA"/>
</dbReference>
<dbReference type="Gene3D" id="3.90.1150.10">
    <property type="entry name" value="Aspartate Aminotransferase, domain 1"/>
    <property type="match status" value="1"/>
</dbReference>
<dbReference type="GO" id="GO:0006535">
    <property type="term" value="P:cysteine biosynthetic process from serine"/>
    <property type="evidence" value="ECO:0007669"/>
    <property type="project" value="TreeGrafter"/>
</dbReference>
<dbReference type="InterPro" id="IPR054542">
    <property type="entry name" value="Cys_met_metab_PP"/>
</dbReference>
<comment type="cofactor">
    <cofactor evidence="1 6">
        <name>pyridoxal 5'-phosphate</name>
        <dbReference type="ChEBI" id="CHEBI:597326"/>
    </cofactor>
</comment>
<comment type="similarity">
    <text evidence="2 6">Belongs to the trans-sulfuration enzymes family.</text>
</comment>
<reference evidence="7" key="1">
    <citation type="journal article" date="2019" name="G3 (Bethesda)">
        <title>Genome Assemblies of Two Rare Opportunistic Yeast Pathogens: Diutina rugosa (syn. Candida rugosa) and Trichomonascus ciferrii (syn. Candida ciferrii).</title>
        <authorList>
            <person name="Mixao V."/>
            <person name="Saus E."/>
            <person name="Hansen A.P."/>
            <person name="Lass-Florl C."/>
            <person name="Gabaldon T."/>
        </authorList>
    </citation>
    <scope>NUCLEOTIDE SEQUENCE</scope>
    <source>
        <strain evidence="7">CBS 4856</strain>
    </source>
</reference>
<sequence length="391" mass="43110">MHWDSQHAADLFSGRRAGNTYSRVVNPTNEVVEKRIAALENGVSAVVVSSGQAAQFLAIAAIARSGTNVVSSPYLFGGTYGQFRTFEGFGIEIRFAESNSPEDYAKRIDGNTRAVFLESMGNPNCDIPDFEAIAKIAHDNGVPVIVDNTFGASGYLVRPFDHNADIVVESTTKWIGGHGTTIGGVIVDSTRFIWSKYPEKFTQLMAMEEKNPKCKGNNTAFPAQLRRLLSDLGPSMNPFGSFLFLQGLETLSLRVDRHCDNSLKLAKYLEAHPKVSDVFYPGLASHPDHHLAKKYYKRGFGAVLTFEPKPEGDEDRGCKVVDNLKLASHLVNVGDMKTLVALPFYTTHHILTEQEKKNCRVTPGLIRVSVGCEFIDDIIADFDQALEKAYK</sequence>
<evidence type="ECO:0000256" key="1">
    <source>
        <dbReference type="ARBA" id="ARBA00001933"/>
    </source>
</evidence>
<dbReference type="GO" id="GO:0005737">
    <property type="term" value="C:cytoplasm"/>
    <property type="evidence" value="ECO:0007669"/>
    <property type="project" value="TreeGrafter"/>
</dbReference>
<feature type="modified residue" description="N6-(pyridoxal phosphate)lysine" evidence="5">
    <location>
        <position position="173"/>
    </location>
</feature>
<evidence type="ECO:0000256" key="2">
    <source>
        <dbReference type="ARBA" id="ARBA00009077"/>
    </source>
</evidence>
<dbReference type="SUPFAM" id="SSF53383">
    <property type="entry name" value="PLP-dependent transferases"/>
    <property type="match status" value="1"/>
</dbReference>
<dbReference type="CDD" id="cd00614">
    <property type="entry name" value="CGS_like"/>
    <property type="match status" value="1"/>
</dbReference>
<dbReference type="PROSITE" id="PS00868">
    <property type="entry name" value="CYS_MET_METAB_PP"/>
    <property type="match status" value="1"/>
</dbReference>
<accession>A0A642V304</accession>